<evidence type="ECO:0000256" key="8">
    <source>
        <dbReference type="SAM" id="MobiDB-lite"/>
    </source>
</evidence>
<dbReference type="InterPro" id="IPR001525">
    <property type="entry name" value="C5_MeTfrase"/>
</dbReference>
<keyword evidence="1 5" id="KW-0489">Methyltransferase</keyword>
<keyword evidence="10" id="KW-1185">Reference proteome</keyword>
<evidence type="ECO:0000256" key="2">
    <source>
        <dbReference type="ARBA" id="ARBA00022679"/>
    </source>
</evidence>
<evidence type="ECO:0000256" key="1">
    <source>
        <dbReference type="ARBA" id="ARBA00022603"/>
    </source>
</evidence>
<dbReference type="GO" id="GO:0009307">
    <property type="term" value="P:DNA restriction-modification system"/>
    <property type="evidence" value="ECO:0007669"/>
    <property type="project" value="UniProtKB-KW"/>
</dbReference>
<keyword evidence="2 5" id="KW-0808">Transferase</keyword>
<dbReference type="Pfam" id="PF00145">
    <property type="entry name" value="DNA_methylase"/>
    <property type="match status" value="1"/>
</dbReference>
<evidence type="ECO:0000313" key="10">
    <source>
        <dbReference type="Proteomes" id="UP001165042"/>
    </source>
</evidence>
<dbReference type="InterPro" id="IPR018117">
    <property type="entry name" value="C5_DNA_meth_AS"/>
</dbReference>
<dbReference type="EC" id="2.1.1.37" evidence="7"/>
<dbReference type="PROSITE" id="PS51679">
    <property type="entry name" value="SAM_MT_C5"/>
    <property type="match status" value="1"/>
</dbReference>
<evidence type="ECO:0000256" key="4">
    <source>
        <dbReference type="ARBA" id="ARBA00022747"/>
    </source>
</evidence>
<dbReference type="InterPro" id="IPR050750">
    <property type="entry name" value="C5-MTase"/>
</dbReference>
<keyword evidence="4" id="KW-0680">Restriction system</keyword>
<accession>A0A9W6QK25</accession>
<dbReference type="PANTHER" id="PTHR46098:SF1">
    <property type="entry name" value="TRNA (CYTOSINE(38)-C(5))-METHYLTRANSFERASE"/>
    <property type="match status" value="1"/>
</dbReference>
<reference evidence="9" key="1">
    <citation type="submission" date="2023-02" db="EMBL/GenBank/DDBJ databases">
        <title>Actinokineospora globicatena NBRC 15670.</title>
        <authorList>
            <person name="Ichikawa N."/>
            <person name="Sato H."/>
            <person name="Tonouchi N."/>
        </authorList>
    </citation>
    <scope>NUCLEOTIDE SEQUENCE</scope>
    <source>
        <strain evidence="9">NBRC 15670</strain>
    </source>
</reference>
<gene>
    <name evidence="9" type="ORF">Aglo03_26990</name>
</gene>
<dbReference type="SUPFAM" id="SSF53335">
    <property type="entry name" value="S-adenosyl-L-methionine-dependent methyltransferases"/>
    <property type="match status" value="1"/>
</dbReference>
<sequence length="242" mass="26856">MNVLSLFSGIGGLELGLERAGMTVVGQVEINPFCRAVLARHWPKVPRHDDVRTTPAWWASRPRPRVDLVCGGFPCQPFSSAGRQQGIDDERWGWPWFRDVVDAVRPRYVLIENVARLLSHTEAFSAILTDLSNLGFDVEWSVVSACSLGAPHTRRRLFALAHPRGQGLEGLHQPNRGIGVQPTPRPARRSWAPEPNVARVAHGVPIRLVRDAIHAYGNAVVPTVAEHIGHLITTHHQHRRAA</sequence>
<dbReference type="PRINTS" id="PR00105">
    <property type="entry name" value="C5METTRFRASE"/>
</dbReference>
<organism evidence="9 10">
    <name type="scientific">Actinokineospora globicatena</name>
    <dbReference type="NCBI Taxonomy" id="103729"/>
    <lineage>
        <taxon>Bacteria</taxon>
        <taxon>Bacillati</taxon>
        <taxon>Actinomycetota</taxon>
        <taxon>Actinomycetes</taxon>
        <taxon>Pseudonocardiales</taxon>
        <taxon>Pseudonocardiaceae</taxon>
        <taxon>Actinokineospora</taxon>
    </lineage>
</organism>
<dbReference type="InterPro" id="IPR029063">
    <property type="entry name" value="SAM-dependent_MTases_sf"/>
</dbReference>
<dbReference type="Gene3D" id="3.40.50.150">
    <property type="entry name" value="Vaccinia Virus protein VP39"/>
    <property type="match status" value="1"/>
</dbReference>
<feature type="region of interest" description="Disordered" evidence="8">
    <location>
        <begin position="170"/>
        <end position="192"/>
    </location>
</feature>
<dbReference type="Proteomes" id="UP001165042">
    <property type="component" value="Unassembled WGS sequence"/>
</dbReference>
<dbReference type="PANTHER" id="PTHR46098">
    <property type="entry name" value="TRNA (CYTOSINE(38)-C(5))-METHYLTRANSFERASE"/>
    <property type="match status" value="1"/>
</dbReference>
<keyword evidence="3 5" id="KW-0949">S-adenosyl-L-methionine</keyword>
<evidence type="ECO:0000256" key="3">
    <source>
        <dbReference type="ARBA" id="ARBA00022691"/>
    </source>
</evidence>
<dbReference type="EMBL" id="BSSD01000004">
    <property type="protein sequence ID" value="GLW91883.1"/>
    <property type="molecule type" value="Genomic_DNA"/>
</dbReference>
<dbReference type="PROSITE" id="PS00094">
    <property type="entry name" value="C5_MTASE_1"/>
    <property type="match status" value="1"/>
</dbReference>
<name>A0A9W6QK25_9PSEU</name>
<dbReference type="RefSeq" id="WP_285610663.1">
    <property type="nucleotide sequence ID" value="NZ_BSSD01000004.1"/>
</dbReference>
<proteinExistence type="inferred from homology"/>
<evidence type="ECO:0000256" key="7">
    <source>
        <dbReference type="RuleBase" id="RU000417"/>
    </source>
</evidence>
<dbReference type="NCBIfam" id="TIGR00675">
    <property type="entry name" value="dcm"/>
    <property type="match status" value="1"/>
</dbReference>
<dbReference type="AlphaFoldDB" id="A0A9W6QK25"/>
<comment type="similarity">
    <text evidence="5 6">Belongs to the class I-like SAM-binding methyltransferase superfamily. C5-methyltransferase family.</text>
</comment>
<comment type="caution">
    <text evidence="9">The sequence shown here is derived from an EMBL/GenBank/DDBJ whole genome shotgun (WGS) entry which is preliminary data.</text>
</comment>
<dbReference type="GO" id="GO:0032259">
    <property type="term" value="P:methylation"/>
    <property type="evidence" value="ECO:0007669"/>
    <property type="project" value="UniProtKB-KW"/>
</dbReference>
<feature type="active site" evidence="5">
    <location>
        <position position="75"/>
    </location>
</feature>
<evidence type="ECO:0000256" key="6">
    <source>
        <dbReference type="RuleBase" id="RU000416"/>
    </source>
</evidence>
<dbReference type="GO" id="GO:0003886">
    <property type="term" value="F:DNA (cytosine-5-)-methyltransferase activity"/>
    <property type="evidence" value="ECO:0007669"/>
    <property type="project" value="UniProtKB-EC"/>
</dbReference>
<comment type="catalytic activity">
    <reaction evidence="7">
        <text>a 2'-deoxycytidine in DNA + S-adenosyl-L-methionine = a 5-methyl-2'-deoxycytidine in DNA + S-adenosyl-L-homocysteine + H(+)</text>
        <dbReference type="Rhea" id="RHEA:13681"/>
        <dbReference type="Rhea" id="RHEA-COMP:11369"/>
        <dbReference type="Rhea" id="RHEA-COMP:11370"/>
        <dbReference type="ChEBI" id="CHEBI:15378"/>
        <dbReference type="ChEBI" id="CHEBI:57856"/>
        <dbReference type="ChEBI" id="CHEBI:59789"/>
        <dbReference type="ChEBI" id="CHEBI:85452"/>
        <dbReference type="ChEBI" id="CHEBI:85454"/>
        <dbReference type="EC" id="2.1.1.37"/>
    </reaction>
</comment>
<evidence type="ECO:0000256" key="5">
    <source>
        <dbReference type="PROSITE-ProRule" id="PRU01016"/>
    </source>
</evidence>
<evidence type="ECO:0000313" key="9">
    <source>
        <dbReference type="EMBL" id="GLW91883.1"/>
    </source>
</evidence>
<protein>
    <recommendedName>
        <fullName evidence="7">Cytosine-specific methyltransferase</fullName>
        <ecNumber evidence="7">2.1.1.37</ecNumber>
    </recommendedName>
</protein>